<sequence length="61" mass="6332">MSYADCLVAPREGCLILTARAARPADQTKAMCPTGLHPPVSSSEIRGSALDCSGSPIEDTL</sequence>
<evidence type="ECO:0000313" key="3">
    <source>
        <dbReference type="Proteomes" id="UP000010798"/>
    </source>
</evidence>
<name>L0DCS8_SINAD</name>
<accession>L0DCS8</accession>
<dbReference type="Proteomes" id="UP000010798">
    <property type="component" value="Chromosome"/>
</dbReference>
<dbReference type="STRING" id="886293.Sinac_2751"/>
<dbReference type="HOGENOM" id="CLU_2920282_0_0_0"/>
<keyword evidence="3" id="KW-1185">Reference proteome</keyword>
<dbReference type="AlphaFoldDB" id="L0DCS8"/>
<reference evidence="2 3" key="1">
    <citation type="submission" date="2012-02" db="EMBL/GenBank/DDBJ databases">
        <title>Complete sequence of chromosome of Singulisphaera acidiphila DSM 18658.</title>
        <authorList>
            <consortium name="US DOE Joint Genome Institute (JGI-PGF)"/>
            <person name="Lucas S."/>
            <person name="Copeland A."/>
            <person name="Lapidus A."/>
            <person name="Glavina del Rio T."/>
            <person name="Dalin E."/>
            <person name="Tice H."/>
            <person name="Bruce D."/>
            <person name="Goodwin L."/>
            <person name="Pitluck S."/>
            <person name="Peters L."/>
            <person name="Ovchinnikova G."/>
            <person name="Chertkov O."/>
            <person name="Kyrpides N."/>
            <person name="Mavromatis K."/>
            <person name="Ivanova N."/>
            <person name="Brettin T."/>
            <person name="Detter J.C."/>
            <person name="Han C."/>
            <person name="Larimer F."/>
            <person name="Land M."/>
            <person name="Hauser L."/>
            <person name="Markowitz V."/>
            <person name="Cheng J.-F."/>
            <person name="Hugenholtz P."/>
            <person name="Woyke T."/>
            <person name="Wu D."/>
            <person name="Tindall B."/>
            <person name="Pomrenke H."/>
            <person name="Brambilla E."/>
            <person name="Klenk H.-P."/>
            <person name="Eisen J.A."/>
        </authorList>
    </citation>
    <scope>NUCLEOTIDE SEQUENCE [LARGE SCALE GENOMIC DNA]</scope>
    <source>
        <strain evidence="3">ATCC BAA-1392 / DSM 18658 / VKM B-2454 / MOB10</strain>
    </source>
</reference>
<organism evidence="2 3">
    <name type="scientific">Singulisphaera acidiphila (strain ATCC BAA-1392 / DSM 18658 / VKM B-2454 / MOB10)</name>
    <dbReference type="NCBI Taxonomy" id="886293"/>
    <lineage>
        <taxon>Bacteria</taxon>
        <taxon>Pseudomonadati</taxon>
        <taxon>Planctomycetota</taxon>
        <taxon>Planctomycetia</taxon>
        <taxon>Isosphaerales</taxon>
        <taxon>Isosphaeraceae</taxon>
        <taxon>Singulisphaera</taxon>
    </lineage>
</organism>
<protein>
    <submittedName>
        <fullName evidence="2">Uncharacterized protein</fullName>
    </submittedName>
</protein>
<gene>
    <name evidence="2" type="ordered locus">Sinac_2751</name>
</gene>
<proteinExistence type="predicted"/>
<feature type="region of interest" description="Disordered" evidence="1">
    <location>
        <begin position="34"/>
        <end position="61"/>
    </location>
</feature>
<dbReference type="EMBL" id="CP003364">
    <property type="protein sequence ID" value="AGA27047.1"/>
    <property type="molecule type" value="Genomic_DNA"/>
</dbReference>
<evidence type="ECO:0000313" key="2">
    <source>
        <dbReference type="EMBL" id="AGA27047.1"/>
    </source>
</evidence>
<evidence type="ECO:0000256" key="1">
    <source>
        <dbReference type="SAM" id="MobiDB-lite"/>
    </source>
</evidence>
<dbReference type="KEGG" id="saci:Sinac_2751"/>